<protein>
    <submittedName>
        <fullName evidence="1">Uncharacterized protein</fullName>
    </submittedName>
</protein>
<accession>A0A7V4XT08</accession>
<gene>
    <name evidence="1" type="ORF">ENW50_07950</name>
</gene>
<proteinExistence type="predicted"/>
<name>A0A7V4XT08_9BACT</name>
<comment type="caution">
    <text evidence="1">The sequence shown here is derived from an EMBL/GenBank/DDBJ whole genome shotgun (WGS) entry which is preliminary data.</text>
</comment>
<dbReference type="AlphaFoldDB" id="A0A7V4XT08"/>
<organism evidence="1">
    <name type="scientific">Acidobacterium capsulatum</name>
    <dbReference type="NCBI Taxonomy" id="33075"/>
    <lineage>
        <taxon>Bacteria</taxon>
        <taxon>Pseudomonadati</taxon>
        <taxon>Acidobacteriota</taxon>
        <taxon>Terriglobia</taxon>
        <taxon>Terriglobales</taxon>
        <taxon>Acidobacteriaceae</taxon>
        <taxon>Acidobacterium</taxon>
    </lineage>
</organism>
<reference evidence="1" key="1">
    <citation type="journal article" date="2020" name="mSystems">
        <title>Genome- and Community-Level Interaction Insights into Carbon Utilization and Element Cycling Functions of Hydrothermarchaeota in Hydrothermal Sediment.</title>
        <authorList>
            <person name="Zhou Z."/>
            <person name="Liu Y."/>
            <person name="Xu W."/>
            <person name="Pan J."/>
            <person name="Luo Z.H."/>
            <person name="Li M."/>
        </authorList>
    </citation>
    <scope>NUCLEOTIDE SEQUENCE [LARGE SCALE GENOMIC DNA]</scope>
    <source>
        <strain evidence="1">SpSt-855</strain>
    </source>
</reference>
<evidence type="ECO:0000313" key="1">
    <source>
        <dbReference type="EMBL" id="HGY94597.1"/>
    </source>
</evidence>
<dbReference type="EMBL" id="DTKL01000048">
    <property type="protein sequence ID" value="HGY94597.1"/>
    <property type="molecule type" value="Genomic_DNA"/>
</dbReference>
<sequence length="148" mass="16906">MATEQQEQPKIEQLRIHNADDLEHVAGREREDLQGWIPALASEEETRVALEKAFDYRGDVTITLKDGREIQGYIFDRRTGATLADSMVRVIPSTERTKLSISYAEIAALHFSGRDTAAGKSFEAWVKKYWEKKARGEKNIQIEPEKLD</sequence>